<accession>A0A930VBN5</accession>
<dbReference type="Pfam" id="PF00440">
    <property type="entry name" value="TetR_N"/>
    <property type="match status" value="1"/>
</dbReference>
<organism evidence="6 7">
    <name type="scientific">Nocardioides islandensis</name>
    <dbReference type="NCBI Taxonomy" id="433663"/>
    <lineage>
        <taxon>Bacteria</taxon>
        <taxon>Bacillati</taxon>
        <taxon>Actinomycetota</taxon>
        <taxon>Actinomycetes</taxon>
        <taxon>Propionibacteriales</taxon>
        <taxon>Nocardioidaceae</taxon>
        <taxon>Nocardioides</taxon>
    </lineage>
</organism>
<dbReference type="SUPFAM" id="SSF48498">
    <property type="entry name" value="Tetracyclin repressor-like, C-terminal domain"/>
    <property type="match status" value="1"/>
</dbReference>
<dbReference type="EMBL" id="JADKPN010000005">
    <property type="protein sequence ID" value="MBF4763577.1"/>
    <property type="molecule type" value="Genomic_DNA"/>
</dbReference>
<feature type="domain" description="HTH tetR-type" evidence="4">
    <location>
        <begin position="5"/>
        <end position="34"/>
    </location>
</feature>
<proteinExistence type="predicted"/>
<keyword evidence="2" id="KW-0238">DNA-binding</keyword>
<evidence type="ECO:0000256" key="3">
    <source>
        <dbReference type="ARBA" id="ARBA00023163"/>
    </source>
</evidence>
<dbReference type="InterPro" id="IPR036271">
    <property type="entry name" value="Tet_transcr_reg_TetR-rel_C_sf"/>
</dbReference>
<dbReference type="SUPFAM" id="SSF46689">
    <property type="entry name" value="Homeodomain-like"/>
    <property type="match status" value="1"/>
</dbReference>
<dbReference type="AlphaFoldDB" id="A0A930VBN5"/>
<name>A0A930VBN5_9ACTN</name>
<dbReference type="Gene3D" id="1.10.357.10">
    <property type="entry name" value="Tetracycline Repressor, domain 2"/>
    <property type="match status" value="1"/>
</dbReference>
<dbReference type="InterPro" id="IPR001647">
    <property type="entry name" value="HTH_TetR"/>
</dbReference>
<gene>
    <name evidence="6" type="ORF">ISU07_10595</name>
</gene>
<protein>
    <submittedName>
        <fullName evidence="6">TetR/AcrR family transcriptional regulator</fullName>
    </submittedName>
</protein>
<sequence>MTGWGLRDVAGRVGMRAPSLYVYFESKSALYDAMFADGCRAMLDRIEATEVDPDPVTMLHRAARVFFDFAVEQPARYALLYLRPVPGFEPSPESYRLAVAALQALVDVLASAGVRDASDIDLFTALMTGLASQQVSNDPQGRRWSQLVDRSVDMFLSATLDDSRVPGASARPRRKTNPAG</sequence>
<reference evidence="6" key="1">
    <citation type="submission" date="2020-11" db="EMBL/GenBank/DDBJ databases">
        <title>Nocardioides sp. nov., isolated from Soil of Cynanchum wilfordii Hemsley rhizosphere.</title>
        <authorList>
            <person name="Lee J.-S."/>
            <person name="Suh M.K."/>
            <person name="Kim J.-S."/>
        </authorList>
    </citation>
    <scope>NUCLEOTIDE SEQUENCE</scope>
    <source>
        <strain evidence="6">KCTC 19275</strain>
    </source>
</reference>
<keyword evidence="3" id="KW-0804">Transcription</keyword>
<dbReference type="InterPro" id="IPR025996">
    <property type="entry name" value="MT1864/Rv1816-like_C"/>
</dbReference>
<evidence type="ECO:0000259" key="5">
    <source>
        <dbReference type="Pfam" id="PF13305"/>
    </source>
</evidence>
<dbReference type="InterPro" id="IPR050109">
    <property type="entry name" value="HTH-type_TetR-like_transc_reg"/>
</dbReference>
<comment type="caution">
    <text evidence="6">The sequence shown here is derived from an EMBL/GenBank/DDBJ whole genome shotgun (WGS) entry which is preliminary data.</text>
</comment>
<feature type="domain" description="HTH-type transcriptional regulator MT1864/Rv1816-like C-terminal" evidence="5">
    <location>
        <begin position="59"/>
        <end position="153"/>
    </location>
</feature>
<dbReference type="PANTHER" id="PTHR30055">
    <property type="entry name" value="HTH-TYPE TRANSCRIPTIONAL REGULATOR RUTR"/>
    <property type="match status" value="1"/>
</dbReference>
<keyword evidence="7" id="KW-1185">Reference proteome</keyword>
<evidence type="ECO:0000313" key="6">
    <source>
        <dbReference type="EMBL" id="MBF4763577.1"/>
    </source>
</evidence>
<dbReference type="GO" id="GO:0003700">
    <property type="term" value="F:DNA-binding transcription factor activity"/>
    <property type="evidence" value="ECO:0007669"/>
    <property type="project" value="TreeGrafter"/>
</dbReference>
<evidence type="ECO:0000256" key="1">
    <source>
        <dbReference type="ARBA" id="ARBA00023015"/>
    </source>
</evidence>
<evidence type="ECO:0000313" key="7">
    <source>
        <dbReference type="Proteomes" id="UP000640489"/>
    </source>
</evidence>
<dbReference type="Proteomes" id="UP000640489">
    <property type="component" value="Unassembled WGS sequence"/>
</dbReference>
<dbReference type="InterPro" id="IPR009057">
    <property type="entry name" value="Homeodomain-like_sf"/>
</dbReference>
<keyword evidence="1" id="KW-0805">Transcription regulation</keyword>
<dbReference type="Pfam" id="PF13305">
    <property type="entry name" value="TetR_C_33"/>
    <property type="match status" value="1"/>
</dbReference>
<dbReference type="GO" id="GO:0000976">
    <property type="term" value="F:transcription cis-regulatory region binding"/>
    <property type="evidence" value="ECO:0007669"/>
    <property type="project" value="TreeGrafter"/>
</dbReference>
<evidence type="ECO:0000256" key="2">
    <source>
        <dbReference type="ARBA" id="ARBA00023125"/>
    </source>
</evidence>
<evidence type="ECO:0000259" key="4">
    <source>
        <dbReference type="Pfam" id="PF00440"/>
    </source>
</evidence>
<dbReference type="PANTHER" id="PTHR30055:SF234">
    <property type="entry name" value="HTH-TYPE TRANSCRIPTIONAL REGULATOR BETI"/>
    <property type="match status" value="1"/>
</dbReference>